<keyword evidence="2" id="KW-1133">Transmembrane helix</keyword>
<evidence type="ECO:0008006" key="5">
    <source>
        <dbReference type="Google" id="ProtNLM"/>
    </source>
</evidence>
<dbReference type="KEGG" id="ngv:CDO52_01870"/>
<evidence type="ECO:0000256" key="2">
    <source>
        <dbReference type="SAM" id="Phobius"/>
    </source>
</evidence>
<keyword evidence="4" id="KW-1185">Reference proteome</keyword>
<evidence type="ECO:0000313" key="3">
    <source>
        <dbReference type="EMBL" id="ASU81709.1"/>
    </source>
</evidence>
<feature type="region of interest" description="Disordered" evidence="1">
    <location>
        <begin position="41"/>
        <end position="101"/>
    </location>
</feature>
<proteinExistence type="predicted"/>
<protein>
    <recommendedName>
        <fullName evidence="5">DUF3558 domain-containing protein</fullName>
    </recommendedName>
</protein>
<keyword evidence="2" id="KW-0812">Transmembrane</keyword>
<dbReference type="Proteomes" id="UP000215005">
    <property type="component" value="Chromosome"/>
</dbReference>
<dbReference type="RefSeq" id="WP_017620559.1">
    <property type="nucleotide sequence ID" value="NZ_ANBG01000333.1"/>
</dbReference>
<accession>A0A223S111</accession>
<gene>
    <name evidence="3" type="ORF">CDO52_01870</name>
</gene>
<evidence type="ECO:0000313" key="4">
    <source>
        <dbReference type="Proteomes" id="UP000215005"/>
    </source>
</evidence>
<keyword evidence="2" id="KW-0472">Membrane</keyword>
<feature type="compositionally biased region" description="Basic and acidic residues" evidence="1">
    <location>
        <begin position="44"/>
        <end position="62"/>
    </location>
</feature>
<feature type="compositionally biased region" description="Basic and acidic residues" evidence="1">
    <location>
        <begin position="72"/>
        <end position="84"/>
    </location>
</feature>
<reference evidence="3 4" key="1">
    <citation type="submission" date="2017-08" db="EMBL/GenBank/DDBJ databases">
        <title>The complete genome sequence of Nocardiopsis gilva YIM 90087.</title>
        <authorList>
            <person name="Yin M."/>
            <person name="Tang S."/>
        </authorList>
    </citation>
    <scope>NUCLEOTIDE SEQUENCE [LARGE SCALE GENOMIC DNA]</scope>
    <source>
        <strain evidence="3 4">YIM 90087</strain>
    </source>
</reference>
<organism evidence="3 4">
    <name type="scientific">Nocardiopsis gilva YIM 90087</name>
    <dbReference type="NCBI Taxonomy" id="1235441"/>
    <lineage>
        <taxon>Bacteria</taxon>
        <taxon>Bacillati</taxon>
        <taxon>Actinomycetota</taxon>
        <taxon>Actinomycetes</taxon>
        <taxon>Streptosporangiales</taxon>
        <taxon>Nocardiopsidaceae</taxon>
        <taxon>Nocardiopsis</taxon>
    </lineage>
</organism>
<evidence type="ECO:0000256" key="1">
    <source>
        <dbReference type="SAM" id="MobiDB-lite"/>
    </source>
</evidence>
<sequence length="267" mass="28358">MPPGPPPPKKRTGLWIALGVGAVALVLVIVGGIALVALSGSDEPAARRDPQAADGPAGRDEPTDGAATEDSEPTKDGRDGDDFARYTGPSTPTKVDIGAGPYKRPNSKDVCSVFTDETLDGLGIEEEGSFNENESITSCHWSRLADDRSFHTLSVQYSVPPDNNASVPQAKNIYKFQAERGIGIIGERVKEKKTDVGDESLVVLTDMPSGAVDRQATVIVRAENMIVEIERGIGLSDDAPADASALEWDDVQKIMPELARQAVNHLG</sequence>
<feature type="transmembrane region" description="Helical" evidence="2">
    <location>
        <begin position="12"/>
        <end position="38"/>
    </location>
</feature>
<dbReference type="AlphaFoldDB" id="A0A223S111"/>
<dbReference type="EMBL" id="CP022753">
    <property type="protein sequence ID" value="ASU81709.1"/>
    <property type="molecule type" value="Genomic_DNA"/>
</dbReference>
<name>A0A223S111_9ACTN</name>
<dbReference type="OrthoDB" id="3431813at2"/>